<gene>
    <name evidence="1" type="ORF">GCM10022240_03900</name>
</gene>
<accession>A0ABP7G4D0</accession>
<protein>
    <submittedName>
        <fullName evidence="1">Uncharacterized protein</fullName>
    </submittedName>
</protein>
<organism evidence="1 2">
    <name type="scientific">Microbacterium kribbense</name>
    <dbReference type="NCBI Taxonomy" id="433645"/>
    <lineage>
        <taxon>Bacteria</taxon>
        <taxon>Bacillati</taxon>
        <taxon>Actinomycetota</taxon>
        <taxon>Actinomycetes</taxon>
        <taxon>Micrococcales</taxon>
        <taxon>Microbacteriaceae</taxon>
        <taxon>Microbacterium</taxon>
    </lineage>
</organism>
<dbReference type="EMBL" id="BAABAF010000001">
    <property type="protein sequence ID" value="GAA3754201.1"/>
    <property type="molecule type" value="Genomic_DNA"/>
</dbReference>
<name>A0ABP7G4D0_9MICO</name>
<sequence length="79" mass="8477">MTTTIKVSDELRDRLKAQASRAGLTLGAHLAILADLADRDDRLAAAKQAMGAAPADVVDDYLAETRQWESVELTDATHA</sequence>
<dbReference type="Proteomes" id="UP001500540">
    <property type="component" value="Unassembled WGS sequence"/>
</dbReference>
<reference evidence="2" key="1">
    <citation type="journal article" date="2019" name="Int. J. Syst. Evol. Microbiol.">
        <title>The Global Catalogue of Microorganisms (GCM) 10K type strain sequencing project: providing services to taxonomists for standard genome sequencing and annotation.</title>
        <authorList>
            <consortium name="The Broad Institute Genomics Platform"/>
            <consortium name="The Broad Institute Genome Sequencing Center for Infectious Disease"/>
            <person name="Wu L."/>
            <person name="Ma J."/>
        </authorList>
    </citation>
    <scope>NUCLEOTIDE SEQUENCE [LARGE SCALE GENOMIC DNA]</scope>
    <source>
        <strain evidence="2">JCM 16950</strain>
    </source>
</reference>
<proteinExistence type="predicted"/>
<comment type="caution">
    <text evidence="1">The sequence shown here is derived from an EMBL/GenBank/DDBJ whole genome shotgun (WGS) entry which is preliminary data.</text>
</comment>
<dbReference type="RefSeq" id="WP_344779957.1">
    <property type="nucleotide sequence ID" value="NZ_BAABAF010000001.1"/>
</dbReference>
<keyword evidence="2" id="KW-1185">Reference proteome</keyword>
<evidence type="ECO:0000313" key="1">
    <source>
        <dbReference type="EMBL" id="GAA3754201.1"/>
    </source>
</evidence>
<evidence type="ECO:0000313" key="2">
    <source>
        <dbReference type="Proteomes" id="UP001500540"/>
    </source>
</evidence>